<proteinExistence type="predicted"/>
<organism evidence="1 2">
    <name type="scientific">Sphaeroforma arctica JP610</name>
    <dbReference type="NCBI Taxonomy" id="667725"/>
    <lineage>
        <taxon>Eukaryota</taxon>
        <taxon>Ichthyosporea</taxon>
        <taxon>Ichthyophonida</taxon>
        <taxon>Sphaeroforma</taxon>
    </lineage>
</organism>
<dbReference type="AlphaFoldDB" id="A0A0L0F8F3"/>
<reference evidence="1 2" key="1">
    <citation type="submission" date="2011-02" db="EMBL/GenBank/DDBJ databases">
        <title>The Genome Sequence of Sphaeroforma arctica JP610.</title>
        <authorList>
            <consortium name="The Broad Institute Genome Sequencing Platform"/>
            <person name="Russ C."/>
            <person name="Cuomo C."/>
            <person name="Young S.K."/>
            <person name="Zeng Q."/>
            <person name="Gargeya S."/>
            <person name="Alvarado L."/>
            <person name="Berlin A."/>
            <person name="Chapman S.B."/>
            <person name="Chen Z."/>
            <person name="Freedman E."/>
            <person name="Gellesch M."/>
            <person name="Goldberg J."/>
            <person name="Griggs A."/>
            <person name="Gujja S."/>
            <person name="Heilman E."/>
            <person name="Heiman D."/>
            <person name="Howarth C."/>
            <person name="Mehta T."/>
            <person name="Neiman D."/>
            <person name="Pearson M."/>
            <person name="Roberts A."/>
            <person name="Saif S."/>
            <person name="Shea T."/>
            <person name="Shenoy N."/>
            <person name="Sisk P."/>
            <person name="Stolte C."/>
            <person name="Sykes S."/>
            <person name="White J."/>
            <person name="Yandava C."/>
            <person name="Burger G."/>
            <person name="Gray M.W."/>
            <person name="Holland P.W.H."/>
            <person name="King N."/>
            <person name="Lang F.B.F."/>
            <person name="Roger A.J."/>
            <person name="Ruiz-Trillo I."/>
            <person name="Haas B."/>
            <person name="Nusbaum C."/>
            <person name="Birren B."/>
        </authorList>
    </citation>
    <scope>NUCLEOTIDE SEQUENCE [LARGE SCALE GENOMIC DNA]</scope>
    <source>
        <strain evidence="1 2">JP610</strain>
    </source>
</reference>
<dbReference type="GeneID" id="25914946"/>
<feature type="non-terminal residue" evidence="1">
    <location>
        <position position="67"/>
    </location>
</feature>
<gene>
    <name evidence="1" type="ORF">SARC_14442</name>
</gene>
<keyword evidence="2" id="KW-1185">Reference proteome</keyword>
<name>A0A0L0F8F3_9EUKA</name>
<dbReference type="EMBL" id="KQ246230">
    <property type="protein sequence ID" value="KNC72995.1"/>
    <property type="molecule type" value="Genomic_DNA"/>
</dbReference>
<dbReference type="Proteomes" id="UP000054560">
    <property type="component" value="Unassembled WGS sequence"/>
</dbReference>
<sequence length="67" mass="7545">MSGGTEGNELSLSNLLEEVPECLLRLCRMIVSGFFTPEHRLITELLMVKSSLKEADFTDLLLLHKPQ</sequence>
<protein>
    <submittedName>
        <fullName evidence="1">Uncharacterized protein</fullName>
    </submittedName>
</protein>
<accession>A0A0L0F8F3</accession>
<dbReference type="RefSeq" id="XP_014146897.1">
    <property type="nucleotide sequence ID" value="XM_014291422.1"/>
</dbReference>
<evidence type="ECO:0000313" key="1">
    <source>
        <dbReference type="EMBL" id="KNC72995.1"/>
    </source>
</evidence>
<evidence type="ECO:0000313" key="2">
    <source>
        <dbReference type="Proteomes" id="UP000054560"/>
    </source>
</evidence>